<organism evidence="1 2">
    <name type="scientific">Halteria grandinella</name>
    <dbReference type="NCBI Taxonomy" id="5974"/>
    <lineage>
        <taxon>Eukaryota</taxon>
        <taxon>Sar</taxon>
        <taxon>Alveolata</taxon>
        <taxon>Ciliophora</taxon>
        <taxon>Intramacronucleata</taxon>
        <taxon>Spirotrichea</taxon>
        <taxon>Stichotrichia</taxon>
        <taxon>Sporadotrichida</taxon>
        <taxon>Halteriidae</taxon>
        <taxon>Halteria</taxon>
    </lineage>
</organism>
<dbReference type="EMBL" id="RRYP01011310">
    <property type="protein sequence ID" value="TNV77808.1"/>
    <property type="molecule type" value="Genomic_DNA"/>
</dbReference>
<protein>
    <submittedName>
        <fullName evidence="1">Uncharacterized protein</fullName>
    </submittedName>
</protein>
<name>A0A8J8T195_HALGN</name>
<dbReference type="Proteomes" id="UP000785679">
    <property type="component" value="Unassembled WGS sequence"/>
</dbReference>
<dbReference type="AlphaFoldDB" id="A0A8J8T195"/>
<proteinExistence type="predicted"/>
<reference evidence="1" key="1">
    <citation type="submission" date="2019-06" db="EMBL/GenBank/DDBJ databases">
        <authorList>
            <person name="Zheng W."/>
        </authorList>
    </citation>
    <scope>NUCLEOTIDE SEQUENCE</scope>
    <source>
        <strain evidence="1">QDHG01</strain>
    </source>
</reference>
<evidence type="ECO:0000313" key="1">
    <source>
        <dbReference type="EMBL" id="TNV77808.1"/>
    </source>
</evidence>
<gene>
    <name evidence="1" type="ORF">FGO68_gene4636</name>
</gene>
<evidence type="ECO:0000313" key="2">
    <source>
        <dbReference type="Proteomes" id="UP000785679"/>
    </source>
</evidence>
<accession>A0A8J8T195</accession>
<comment type="caution">
    <text evidence="1">The sequence shown here is derived from an EMBL/GenBank/DDBJ whole genome shotgun (WGS) entry which is preliminary data.</text>
</comment>
<keyword evidence="2" id="KW-1185">Reference proteome</keyword>
<sequence length="272" mass="31742">MLNNHQEDYQILAYESRKHHHQDYLDQAQILQYQQIKDERDTSRRWAENLTEFSRPHTNGLKINKPKVSSQMFKPTRQGQFGMTRSGQQRIFEIKPFKEDTESRLKAPRKNERSEVIYIDSSSKNLNQIEICESNTSSKQKKVSLNCPLQQDTKYGKQHAINRLEDIDNKCATTRENQIHNINSKKKGSKCDVKDSDTPALKFSDADKFADDLNLYSITNNQINKMNARHNFNAKYISPFESSSIDFRESELNQFNAENSGQLAHRNQHLTQ</sequence>